<name>A0A0C4DK89_MAGP6</name>
<protein>
    <submittedName>
        <fullName evidence="1 2">Uncharacterized protein</fullName>
    </submittedName>
</protein>
<reference evidence="1" key="3">
    <citation type="submission" date="2011-03" db="EMBL/GenBank/DDBJ databases">
        <title>Annotation of Magnaporthe poae ATCC 64411.</title>
        <authorList>
            <person name="Ma L.-J."/>
            <person name="Dead R."/>
            <person name="Young S.K."/>
            <person name="Zeng Q."/>
            <person name="Gargeya S."/>
            <person name="Fitzgerald M."/>
            <person name="Haas B."/>
            <person name="Abouelleil A."/>
            <person name="Alvarado L."/>
            <person name="Arachchi H.M."/>
            <person name="Berlin A."/>
            <person name="Brown A."/>
            <person name="Chapman S.B."/>
            <person name="Chen Z."/>
            <person name="Dunbar C."/>
            <person name="Freedman E."/>
            <person name="Gearin G."/>
            <person name="Gellesch M."/>
            <person name="Goldberg J."/>
            <person name="Griggs A."/>
            <person name="Gujja S."/>
            <person name="Heiman D."/>
            <person name="Howarth C."/>
            <person name="Larson L."/>
            <person name="Lui A."/>
            <person name="MacDonald P.J.P."/>
            <person name="Mehta T."/>
            <person name="Montmayeur A."/>
            <person name="Murphy C."/>
            <person name="Neiman D."/>
            <person name="Pearson M."/>
            <person name="Priest M."/>
            <person name="Roberts A."/>
            <person name="Saif S."/>
            <person name="Shea T."/>
            <person name="Shenoy N."/>
            <person name="Sisk P."/>
            <person name="Stolte C."/>
            <person name="Sykes S."/>
            <person name="Yandava C."/>
            <person name="Wortman J."/>
            <person name="Nusbaum C."/>
            <person name="Birren B."/>
        </authorList>
    </citation>
    <scope>NUCLEOTIDE SEQUENCE</scope>
    <source>
        <strain evidence="1">ATCC 64411</strain>
    </source>
</reference>
<gene>
    <name evidence="1" type="ORF">MAPG_00152</name>
</gene>
<evidence type="ECO:0000313" key="1">
    <source>
        <dbReference type="EMBL" id="KLU81057.1"/>
    </source>
</evidence>
<sequence length="184" mass="20100">MIQSSELVASEGPIEGRLEECKRKPRNRCPTFGRSDSTNISDGRINTVRRGRRMQQDMPVLCRQVADGVMLRGNLPVSPNMNSGRNRGQTRLWAVVAFHSPSSAVLNSLVRGPRPDSYGNLAVPCARRPTRTLQQCPRTARAWRQLNPRSGSGKDRKEGNGGAACVIRAGESGSYGVDIGLLVM</sequence>
<keyword evidence="3" id="KW-1185">Reference proteome</keyword>
<reference evidence="2" key="5">
    <citation type="submission" date="2015-06" db="UniProtKB">
        <authorList>
            <consortium name="EnsemblFungi"/>
        </authorList>
    </citation>
    <scope>IDENTIFICATION</scope>
    <source>
        <strain evidence="2">ATCC 64411</strain>
    </source>
</reference>
<evidence type="ECO:0000313" key="3">
    <source>
        <dbReference type="Proteomes" id="UP000011715"/>
    </source>
</evidence>
<dbReference type="AlphaFoldDB" id="A0A0C4DK89"/>
<dbReference type="VEuPathDB" id="FungiDB:MAPG_00152"/>
<dbReference type="Proteomes" id="UP000011715">
    <property type="component" value="Unassembled WGS sequence"/>
</dbReference>
<reference evidence="1" key="1">
    <citation type="submission" date="2010-05" db="EMBL/GenBank/DDBJ databases">
        <title>The Genome Sequence of Magnaporthe poae strain ATCC 64411.</title>
        <authorList>
            <consortium name="The Broad Institute Genome Sequencing Platform"/>
            <consortium name="Broad Institute Genome Sequencing Center for Infectious Disease"/>
            <person name="Ma L.-J."/>
            <person name="Dead R."/>
            <person name="Young S."/>
            <person name="Zeng Q."/>
            <person name="Koehrsen M."/>
            <person name="Alvarado L."/>
            <person name="Berlin A."/>
            <person name="Chapman S.B."/>
            <person name="Chen Z."/>
            <person name="Freedman E."/>
            <person name="Gellesch M."/>
            <person name="Goldberg J."/>
            <person name="Griggs A."/>
            <person name="Gujja S."/>
            <person name="Heilman E.R."/>
            <person name="Heiman D."/>
            <person name="Hepburn T."/>
            <person name="Howarth C."/>
            <person name="Jen D."/>
            <person name="Larson L."/>
            <person name="Mehta T."/>
            <person name="Neiman D."/>
            <person name="Pearson M."/>
            <person name="Roberts A."/>
            <person name="Saif S."/>
            <person name="Shea T."/>
            <person name="Shenoy N."/>
            <person name="Sisk P."/>
            <person name="Stolte C."/>
            <person name="Sykes S."/>
            <person name="Walk T."/>
            <person name="White J."/>
            <person name="Yandava C."/>
            <person name="Haas B."/>
            <person name="Nusbaum C."/>
            <person name="Birren B."/>
        </authorList>
    </citation>
    <scope>NUCLEOTIDE SEQUENCE</scope>
    <source>
        <strain evidence="1">ATCC 64411</strain>
    </source>
</reference>
<accession>A0A0C4DK89</accession>
<organism evidence="2 3">
    <name type="scientific">Magnaporthiopsis poae (strain ATCC 64411 / 73-15)</name>
    <name type="common">Kentucky bluegrass fungus</name>
    <name type="synonym">Magnaporthe poae</name>
    <dbReference type="NCBI Taxonomy" id="644358"/>
    <lineage>
        <taxon>Eukaryota</taxon>
        <taxon>Fungi</taxon>
        <taxon>Dikarya</taxon>
        <taxon>Ascomycota</taxon>
        <taxon>Pezizomycotina</taxon>
        <taxon>Sordariomycetes</taxon>
        <taxon>Sordariomycetidae</taxon>
        <taxon>Magnaporthales</taxon>
        <taxon>Magnaporthaceae</taxon>
        <taxon>Magnaporthiopsis</taxon>
    </lineage>
</organism>
<reference evidence="2" key="4">
    <citation type="journal article" date="2015" name="G3 (Bethesda)">
        <title>Genome sequences of three phytopathogenic species of the Magnaporthaceae family of fungi.</title>
        <authorList>
            <person name="Okagaki L.H."/>
            <person name="Nunes C.C."/>
            <person name="Sailsbery J."/>
            <person name="Clay B."/>
            <person name="Brown D."/>
            <person name="John T."/>
            <person name="Oh Y."/>
            <person name="Young N."/>
            <person name="Fitzgerald M."/>
            <person name="Haas B.J."/>
            <person name="Zeng Q."/>
            <person name="Young S."/>
            <person name="Adiconis X."/>
            <person name="Fan L."/>
            <person name="Levin J.Z."/>
            <person name="Mitchell T.K."/>
            <person name="Okubara P.A."/>
            <person name="Farman M.L."/>
            <person name="Kohn L.M."/>
            <person name="Birren B."/>
            <person name="Ma L.-J."/>
            <person name="Dean R.A."/>
        </authorList>
    </citation>
    <scope>NUCLEOTIDE SEQUENCE</scope>
    <source>
        <strain evidence="2">ATCC 64411 / 73-15</strain>
    </source>
</reference>
<dbReference type="EMBL" id="GL876966">
    <property type="protein sequence ID" value="KLU81057.1"/>
    <property type="molecule type" value="Genomic_DNA"/>
</dbReference>
<evidence type="ECO:0000313" key="2">
    <source>
        <dbReference type="EnsemblFungi" id="MAPG_00152T0"/>
    </source>
</evidence>
<reference evidence="3" key="2">
    <citation type="submission" date="2010-05" db="EMBL/GenBank/DDBJ databases">
        <title>The genome sequence of Magnaporthe poae strain ATCC 64411.</title>
        <authorList>
            <person name="Ma L.-J."/>
            <person name="Dead R."/>
            <person name="Young S."/>
            <person name="Zeng Q."/>
            <person name="Koehrsen M."/>
            <person name="Alvarado L."/>
            <person name="Berlin A."/>
            <person name="Chapman S.B."/>
            <person name="Chen Z."/>
            <person name="Freedman E."/>
            <person name="Gellesch M."/>
            <person name="Goldberg J."/>
            <person name="Griggs A."/>
            <person name="Gujja S."/>
            <person name="Heilman E.R."/>
            <person name="Heiman D."/>
            <person name="Hepburn T."/>
            <person name="Howarth C."/>
            <person name="Jen D."/>
            <person name="Larson L."/>
            <person name="Mehta T."/>
            <person name="Neiman D."/>
            <person name="Pearson M."/>
            <person name="Roberts A."/>
            <person name="Saif S."/>
            <person name="Shea T."/>
            <person name="Shenoy N."/>
            <person name="Sisk P."/>
            <person name="Stolte C."/>
            <person name="Sykes S."/>
            <person name="Walk T."/>
            <person name="White J."/>
            <person name="Yandava C."/>
            <person name="Haas B."/>
            <person name="Nusbaum C."/>
            <person name="Birren B."/>
        </authorList>
    </citation>
    <scope>NUCLEOTIDE SEQUENCE [LARGE SCALE GENOMIC DNA]</scope>
    <source>
        <strain evidence="3">ATCC 64411 / 73-15</strain>
    </source>
</reference>
<proteinExistence type="predicted"/>
<dbReference type="EnsemblFungi" id="MAPG_00152T0">
    <property type="protein sequence ID" value="MAPG_00152T0"/>
    <property type="gene ID" value="MAPG_00152"/>
</dbReference>
<dbReference type="OrthoDB" id="77201at2759"/>
<dbReference type="EMBL" id="ADBL01000031">
    <property type="status" value="NOT_ANNOTATED_CDS"/>
    <property type="molecule type" value="Genomic_DNA"/>
</dbReference>